<organism evidence="3 4">
    <name type="scientific">Acetobacter aceti NBRC 14818</name>
    <dbReference type="NCBI Taxonomy" id="887700"/>
    <lineage>
        <taxon>Bacteria</taxon>
        <taxon>Pseudomonadati</taxon>
        <taxon>Pseudomonadota</taxon>
        <taxon>Alphaproteobacteria</taxon>
        <taxon>Acetobacterales</taxon>
        <taxon>Acetobacteraceae</taxon>
        <taxon>Acetobacter</taxon>
        <taxon>Acetobacter subgen. Acetobacter</taxon>
    </lineage>
</organism>
<protein>
    <recommendedName>
        <fullName evidence="2">Lipoyl-binding domain-containing protein</fullName>
    </recommendedName>
</protein>
<feature type="domain" description="Lipoyl-binding" evidence="2">
    <location>
        <begin position="75"/>
        <end position="146"/>
    </location>
</feature>
<evidence type="ECO:0000313" key="4">
    <source>
        <dbReference type="Proteomes" id="UP000516424"/>
    </source>
</evidence>
<dbReference type="RefSeq" id="WP_010666349.1">
    <property type="nucleotide sequence ID" value="NZ_AP023410.1"/>
</dbReference>
<evidence type="ECO:0000259" key="2">
    <source>
        <dbReference type="Pfam" id="PF00364"/>
    </source>
</evidence>
<name>A0AB33II80_ACEAC</name>
<dbReference type="Pfam" id="PF00364">
    <property type="entry name" value="Biotin_lipoyl"/>
    <property type="match status" value="1"/>
</dbReference>
<dbReference type="SUPFAM" id="SSF51230">
    <property type="entry name" value="Single hybrid motif"/>
    <property type="match status" value="1"/>
</dbReference>
<reference evidence="3 4" key="1">
    <citation type="journal article" date="2011" name="Microbiology">
        <title>Transcriptome response to different carbon sources in Acetobacter aceti.</title>
        <authorList>
            <person name="Sakurai K."/>
            <person name="Arai H."/>
            <person name="Ishii M."/>
            <person name="Igarashi Y."/>
        </authorList>
    </citation>
    <scope>NUCLEOTIDE SEQUENCE [LARGE SCALE GENOMIC DNA]</scope>
    <source>
        <strain evidence="3 4">NBRC 14818</strain>
    </source>
</reference>
<accession>A0AB33II80</accession>
<feature type="compositionally biased region" description="Polar residues" evidence="1">
    <location>
        <begin position="44"/>
        <end position="65"/>
    </location>
</feature>
<sequence length="152" mass="15986">MTGSAAQIPSFDTDDIACIAGMLAQAGLESFEISGPDGTRLFIKTSQSEPQSETRHTQPPLSQKTDAADTCFAVKTPYFGVLTLTHPLRDAPFAPVGSHVKTGDIVALLTLETLQIPVVASVGGEVIEITAQEGELTGFGTEIMKIRPTQAA</sequence>
<gene>
    <name evidence="3" type="ORF">EMQ_2544</name>
</gene>
<dbReference type="InterPro" id="IPR000089">
    <property type="entry name" value="Biotin_lipoyl"/>
</dbReference>
<keyword evidence="4" id="KW-1185">Reference proteome</keyword>
<evidence type="ECO:0000313" key="3">
    <source>
        <dbReference type="EMBL" id="BCK76938.1"/>
    </source>
</evidence>
<feature type="region of interest" description="Disordered" evidence="1">
    <location>
        <begin position="39"/>
        <end position="65"/>
    </location>
</feature>
<dbReference type="InterPro" id="IPR011053">
    <property type="entry name" value="Single_hybrid_motif"/>
</dbReference>
<dbReference type="Proteomes" id="UP000516424">
    <property type="component" value="Chromosome"/>
</dbReference>
<evidence type="ECO:0000256" key="1">
    <source>
        <dbReference type="SAM" id="MobiDB-lite"/>
    </source>
</evidence>
<dbReference type="Gene3D" id="2.40.50.100">
    <property type="match status" value="1"/>
</dbReference>
<dbReference type="EMBL" id="AP023410">
    <property type="protein sequence ID" value="BCK76938.1"/>
    <property type="molecule type" value="Genomic_DNA"/>
</dbReference>
<dbReference type="AlphaFoldDB" id="A0AB33II80"/>
<proteinExistence type="predicted"/>